<evidence type="ECO:0000313" key="3">
    <source>
        <dbReference type="Proteomes" id="UP000604243"/>
    </source>
</evidence>
<name>A0ABQ3FKN6_9GAMM</name>
<gene>
    <name evidence="2" type="ORF">GCM10010082_21380</name>
</gene>
<sequence>MLYLPLSVVMTCHDLWPLRHHTLAFEGFNYSGKAGITNGEILGTQIKKAMRVAARGHSSPRSVALVENLYILSRLLQHPGGSQPRHAGTNDGYIVQEVHESLKLSEGTPPEPDTDDQALP</sequence>
<feature type="region of interest" description="Disordered" evidence="1">
    <location>
        <begin position="98"/>
        <end position="120"/>
    </location>
</feature>
<comment type="caution">
    <text evidence="2">The sequence shown here is derived from an EMBL/GenBank/DDBJ whole genome shotgun (WGS) entry which is preliminary data.</text>
</comment>
<dbReference type="Proteomes" id="UP000604243">
    <property type="component" value="Unassembled WGS sequence"/>
</dbReference>
<protein>
    <submittedName>
        <fullName evidence="2">Uncharacterized protein</fullName>
    </submittedName>
</protein>
<evidence type="ECO:0000313" key="2">
    <source>
        <dbReference type="EMBL" id="GHC27888.1"/>
    </source>
</evidence>
<proteinExistence type="predicted"/>
<dbReference type="EMBL" id="BMZM01000003">
    <property type="protein sequence ID" value="GHC27888.1"/>
    <property type="molecule type" value="Genomic_DNA"/>
</dbReference>
<keyword evidence="3" id="KW-1185">Reference proteome</keyword>
<accession>A0ABQ3FKN6</accession>
<reference evidence="3" key="1">
    <citation type="journal article" date="2019" name="Int. J. Syst. Evol. Microbiol.">
        <title>The Global Catalogue of Microorganisms (GCM) 10K type strain sequencing project: providing services to taxonomists for standard genome sequencing and annotation.</title>
        <authorList>
            <consortium name="The Broad Institute Genomics Platform"/>
            <consortium name="The Broad Institute Genome Sequencing Center for Infectious Disease"/>
            <person name="Wu L."/>
            <person name="Ma J."/>
        </authorList>
    </citation>
    <scope>NUCLEOTIDE SEQUENCE [LARGE SCALE GENOMIC DNA]</scope>
    <source>
        <strain evidence="3">KCTC 42082</strain>
    </source>
</reference>
<organism evidence="2 3">
    <name type="scientific">Kushneria pakistanensis</name>
    <dbReference type="NCBI Taxonomy" id="1508770"/>
    <lineage>
        <taxon>Bacteria</taxon>
        <taxon>Pseudomonadati</taxon>
        <taxon>Pseudomonadota</taxon>
        <taxon>Gammaproteobacteria</taxon>
        <taxon>Oceanospirillales</taxon>
        <taxon>Halomonadaceae</taxon>
        <taxon>Kushneria</taxon>
    </lineage>
</organism>
<evidence type="ECO:0000256" key="1">
    <source>
        <dbReference type="SAM" id="MobiDB-lite"/>
    </source>
</evidence>